<keyword evidence="3" id="KW-1185">Reference proteome</keyword>
<dbReference type="Proteomes" id="UP001302321">
    <property type="component" value="Unassembled WGS sequence"/>
</dbReference>
<dbReference type="PANTHER" id="PTHR42085:SF4">
    <property type="entry name" value="F-BOX DOMAIN-CONTAINING PROTEIN"/>
    <property type="match status" value="1"/>
</dbReference>
<reference evidence="2" key="2">
    <citation type="submission" date="2023-05" db="EMBL/GenBank/DDBJ databases">
        <authorList>
            <consortium name="Lawrence Berkeley National Laboratory"/>
            <person name="Steindorff A."/>
            <person name="Hensen N."/>
            <person name="Bonometti L."/>
            <person name="Westerberg I."/>
            <person name="Brannstrom I.O."/>
            <person name="Guillou S."/>
            <person name="Cros-Aarteil S."/>
            <person name="Calhoun S."/>
            <person name="Haridas S."/>
            <person name="Kuo A."/>
            <person name="Mondo S."/>
            <person name="Pangilinan J."/>
            <person name="Riley R."/>
            <person name="Labutti K."/>
            <person name="Andreopoulos B."/>
            <person name="Lipzen A."/>
            <person name="Chen C."/>
            <person name="Yanf M."/>
            <person name="Daum C."/>
            <person name="Ng V."/>
            <person name="Clum A."/>
            <person name="Ohm R."/>
            <person name="Martin F."/>
            <person name="Silar P."/>
            <person name="Natvig D."/>
            <person name="Lalanne C."/>
            <person name="Gautier V."/>
            <person name="Ament-Velasquez S.L."/>
            <person name="Kruys A."/>
            <person name="Hutchinson M.I."/>
            <person name="Powell A.J."/>
            <person name="Barry K."/>
            <person name="Miller A.N."/>
            <person name="Grigoriev I.V."/>
            <person name="Debuchy R."/>
            <person name="Gladieux P."/>
            <person name="Thoren M.H."/>
            <person name="Johannesson H."/>
        </authorList>
    </citation>
    <scope>NUCLEOTIDE SEQUENCE</scope>
    <source>
        <strain evidence="2">CBS 892.96</strain>
    </source>
</reference>
<sequence length="292" mass="32319">MATTTTTTTALTTAGTMPLLPFHIISKPEQRHGKTTFMSLPLELRLEIYTDLLQLSLPPNSGEESPPYRSSTPPLSTFSPKPKIHISILYASRQIYVEALPLLYSLNTFTAHPTLLTAQPSLYPSQHTKPSLATPTLPTPASTPPQERPFTPPSQSGHVITIPLSPFVSAPLNQPTIPTCYIPLIRKWRLRVKLDSPPPWSEELIGECFTGARELTLDIWQSSFWGGVGVRTLKGFEGVRGVRKAKVRGMLGGFEGYRSWLEGQMGRPVGEGEGEVYEGKDEEEGRRLRGWS</sequence>
<protein>
    <submittedName>
        <fullName evidence="2">Uncharacterized protein</fullName>
    </submittedName>
</protein>
<dbReference type="PANTHER" id="PTHR42085">
    <property type="entry name" value="F-BOX DOMAIN-CONTAINING PROTEIN"/>
    <property type="match status" value="1"/>
</dbReference>
<dbReference type="InterPro" id="IPR038883">
    <property type="entry name" value="AN11006-like"/>
</dbReference>
<proteinExistence type="predicted"/>
<feature type="compositionally biased region" description="Basic and acidic residues" evidence="1">
    <location>
        <begin position="277"/>
        <end position="292"/>
    </location>
</feature>
<gene>
    <name evidence="2" type="ORF">QBC36DRAFT_235489</name>
</gene>
<dbReference type="EMBL" id="MU866151">
    <property type="protein sequence ID" value="KAK4177928.1"/>
    <property type="molecule type" value="Genomic_DNA"/>
</dbReference>
<accession>A0AAN6WAC0</accession>
<organism evidence="2 3">
    <name type="scientific">Triangularia setosa</name>
    <dbReference type="NCBI Taxonomy" id="2587417"/>
    <lineage>
        <taxon>Eukaryota</taxon>
        <taxon>Fungi</taxon>
        <taxon>Dikarya</taxon>
        <taxon>Ascomycota</taxon>
        <taxon>Pezizomycotina</taxon>
        <taxon>Sordariomycetes</taxon>
        <taxon>Sordariomycetidae</taxon>
        <taxon>Sordariales</taxon>
        <taxon>Podosporaceae</taxon>
        <taxon>Triangularia</taxon>
    </lineage>
</organism>
<reference evidence="2" key="1">
    <citation type="journal article" date="2023" name="Mol. Phylogenet. Evol.">
        <title>Genome-scale phylogeny and comparative genomics of the fungal order Sordariales.</title>
        <authorList>
            <person name="Hensen N."/>
            <person name="Bonometti L."/>
            <person name="Westerberg I."/>
            <person name="Brannstrom I.O."/>
            <person name="Guillou S."/>
            <person name="Cros-Aarteil S."/>
            <person name="Calhoun S."/>
            <person name="Haridas S."/>
            <person name="Kuo A."/>
            <person name="Mondo S."/>
            <person name="Pangilinan J."/>
            <person name="Riley R."/>
            <person name="LaButti K."/>
            <person name="Andreopoulos B."/>
            <person name="Lipzen A."/>
            <person name="Chen C."/>
            <person name="Yan M."/>
            <person name="Daum C."/>
            <person name="Ng V."/>
            <person name="Clum A."/>
            <person name="Steindorff A."/>
            <person name="Ohm R.A."/>
            <person name="Martin F."/>
            <person name="Silar P."/>
            <person name="Natvig D.O."/>
            <person name="Lalanne C."/>
            <person name="Gautier V."/>
            <person name="Ament-Velasquez S.L."/>
            <person name="Kruys A."/>
            <person name="Hutchinson M.I."/>
            <person name="Powell A.J."/>
            <person name="Barry K."/>
            <person name="Miller A.N."/>
            <person name="Grigoriev I.V."/>
            <person name="Debuchy R."/>
            <person name="Gladieux P."/>
            <person name="Hiltunen Thoren M."/>
            <person name="Johannesson H."/>
        </authorList>
    </citation>
    <scope>NUCLEOTIDE SEQUENCE</scope>
    <source>
        <strain evidence="2">CBS 892.96</strain>
    </source>
</reference>
<comment type="caution">
    <text evidence="2">The sequence shown here is derived from an EMBL/GenBank/DDBJ whole genome shotgun (WGS) entry which is preliminary data.</text>
</comment>
<feature type="compositionally biased region" description="Pro residues" evidence="1">
    <location>
        <begin position="137"/>
        <end position="152"/>
    </location>
</feature>
<feature type="region of interest" description="Disordered" evidence="1">
    <location>
        <begin position="126"/>
        <end position="155"/>
    </location>
</feature>
<name>A0AAN6WAC0_9PEZI</name>
<evidence type="ECO:0000313" key="3">
    <source>
        <dbReference type="Proteomes" id="UP001302321"/>
    </source>
</evidence>
<evidence type="ECO:0000313" key="2">
    <source>
        <dbReference type="EMBL" id="KAK4177928.1"/>
    </source>
</evidence>
<feature type="region of interest" description="Disordered" evidence="1">
    <location>
        <begin position="270"/>
        <end position="292"/>
    </location>
</feature>
<feature type="region of interest" description="Disordered" evidence="1">
    <location>
        <begin position="57"/>
        <end position="76"/>
    </location>
</feature>
<evidence type="ECO:0000256" key="1">
    <source>
        <dbReference type="SAM" id="MobiDB-lite"/>
    </source>
</evidence>
<dbReference type="AlphaFoldDB" id="A0AAN6WAC0"/>